<comment type="caution">
    <text evidence="2">The sequence shown here is derived from an EMBL/GenBank/DDBJ whole genome shotgun (WGS) entry which is preliminary data.</text>
</comment>
<accession>A0A0F9VZV1</accession>
<evidence type="ECO:0000259" key="1">
    <source>
        <dbReference type="Pfam" id="PF13369"/>
    </source>
</evidence>
<sequence>MHAVPDTPFSRVQENDRRVVLSALARKLTMPVLLVIGLAFSLLTTAAEQGHANEPEYGPDQDFDRSDFGHTTHPVWSSLTAFELRTLANNSDAVRRENDAATRLALYLLASGDVRSDTEFAYYRALFDRGVSRLESRLAGITGAAEKGELLLHGMHEYFFADMEGADADILAAYDAAQSRLTRVLSHGVYNCISSSLLYIVLAEHFGLQASGVLLPSHAFVQLHLPDGDLVEVETTAINGYGLIHDAEFYNNDDNDWFVARDLEVPTYEDYLARQIVTARELGLENMWHQHTGAERMSYRDRMRLAEIHSYLRPDNHAAQKNRLIYYTRELQYLSAQNEMHTLTRMFQHLAPYLQAMEALATGTAEADAEFRSLLAWLQAGHANTAVLGNNPAAGMTLARSNLEALGDDLPNAAAIRNNLYLALDRYAQQLVEQQAFARARQAFAGLEPDCALTAACITAMTRLYSDWAAAHWAMGDWPDVVARYEDYLALDLGSEDETVIRENLASAYLNWANQDWLDEDRQQAMARLAQCITVLDNASACAGRLAEMRRLY</sequence>
<proteinExistence type="predicted"/>
<dbReference type="InterPro" id="IPR032698">
    <property type="entry name" value="SirB1_N"/>
</dbReference>
<evidence type="ECO:0000313" key="2">
    <source>
        <dbReference type="EMBL" id="KKO10561.1"/>
    </source>
</evidence>
<name>A0A0F9VZV1_9ZZZZ</name>
<feature type="domain" description="Protein SirB1 N-terminal" evidence="1">
    <location>
        <begin position="128"/>
        <end position="228"/>
    </location>
</feature>
<protein>
    <recommendedName>
        <fullName evidence="1">Protein SirB1 N-terminal domain-containing protein</fullName>
    </recommendedName>
</protein>
<dbReference type="Pfam" id="PF13369">
    <property type="entry name" value="Transglut_core2"/>
    <property type="match status" value="1"/>
</dbReference>
<gene>
    <name evidence="2" type="ORF">LCGC14_0020400</name>
</gene>
<dbReference type="AlphaFoldDB" id="A0A0F9VZV1"/>
<reference evidence="2" key="1">
    <citation type="journal article" date="2015" name="Nature">
        <title>Complex archaea that bridge the gap between prokaryotes and eukaryotes.</title>
        <authorList>
            <person name="Spang A."/>
            <person name="Saw J.H."/>
            <person name="Jorgensen S.L."/>
            <person name="Zaremba-Niedzwiedzka K."/>
            <person name="Martijn J."/>
            <person name="Lind A.E."/>
            <person name="van Eijk R."/>
            <person name="Schleper C."/>
            <person name="Guy L."/>
            <person name="Ettema T.J."/>
        </authorList>
    </citation>
    <scope>NUCLEOTIDE SEQUENCE</scope>
</reference>
<dbReference type="EMBL" id="LAZR01000004">
    <property type="protein sequence ID" value="KKO10561.1"/>
    <property type="molecule type" value="Genomic_DNA"/>
</dbReference>
<organism evidence="2">
    <name type="scientific">marine sediment metagenome</name>
    <dbReference type="NCBI Taxonomy" id="412755"/>
    <lineage>
        <taxon>unclassified sequences</taxon>
        <taxon>metagenomes</taxon>
        <taxon>ecological metagenomes</taxon>
    </lineage>
</organism>